<dbReference type="EMBL" id="ASGY01000013">
    <property type="protein sequence ID" value="KGE69699.1"/>
    <property type="molecule type" value="Genomic_DNA"/>
</dbReference>
<evidence type="ECO:0000313" key="2">
    <source>
        <dbReference type="EMBL" id="KGE69699.1"/>
    </source>
</evidence>
<evidence type="ECO:0000256" key="1">
    <source>
        <dbReference type="SAM" id="SignalP"/>
    </source>
</evidence>
<evidence type="ECO:0008006" key="4">
    <source>
        <dbReference type="Google" id="ProtNLM"/>
    </source>
</evidence>
<organism evidence="2 3">
    <name type="scientific">Pseudomonas fluorescens LMG 5329</name>
    <dbReference type="NCBI Taxonomy" id="1324332"/>
    <lineage>
        <taxon>Bacteria</taxon>
        <taxon>Pseudomonadati</taxon>
        <taxon>Pseudomonadota</taxon>
        <taxon>Gammaproteobacteria</taxon>
        <taxon>Pseudomonadales</taxon>
        <taxon>Pseudomonadaceae</taxon>
        <taxon>Pseudomonas</taxon>
    </lineage>
</organism>
<feature type="signal peptide" evidence="1">
    <location>
        <begin position="1"/>
        <end position="23"/>
    </location>
</feature>
<proteinExistence type="predicted"/>
<dbReference type="InterPro" id="IPR021245">
    <property type="entry name" value="DUF2790"/>
</dbReference>
<keyword evidence="1" id="KW-0732">Signal</keyword>
<reference evidence="2 3" key="1">
    <citation type="journal article" date="2013" name="Genome Announc.">
        <title>Draft Genome Sequence of Pseudomonas fluorescens LMG 5329, a White Line-Inducing Principle-Producing Bioindicator for the Mushroom Pathogen Pseudomonas tolaasii.</title>
        <authorList>
            <person name="Ghequire M.G."/>
            <person name="Rokni-Zadeh H."/>
            <person name="Zarrineh P."/>
            <person name="De Mot R."/>
        </authorList>
    </citation>
    <scope>NUCLEOTIDE SEQUENCE [LARGE SCALE GENOMIC DNA]</scope>
    <source>
        <strain evidence="2 3">LMG 5329</strain>
    </source>
</reference>
<dbReference type="Pfam" id="PF10976">
    <property type="entry name" value="DUF2790"/>
    <property type="match status" value="1"/>
</dbReference>
<sequence>MNPNNWNIFIAASLLAFTLNAHADTKPKPDIQRIVATVQDNTASCGVVNAHMTYLDSHGQQRVLNYSKFADNCADGS</sequence>
<feature type="chain" id="PRO_5001985492" description="DUF2790 domain-containing protein" evidence="1">
    <location>
        <begin position="24"/>
        <end position="77"/>
    </location>
</feature>
<dbReference type="OrthoDB" id="7027858at2"/>
<dbReference type="Proteomes" id="UP000030060">
    <property type="component" value="Unassembled WGS sequence"/>
</dbReference>
<dbReference type="Gene3D" id="2.30.140.50">
    <property type="entry name" value="Protein of unknown function DUF2790"/>
    <property type="match status" value="1"/>
</dbReference>
<protein>
    <recommendedName>
        <fullName evidence="4">DUF2790 domain-containing protein</fullName>
    </recommendedName>
</protein>
<dbReference type="RefSeq" id="WP_038842052.1">
    <property type="nucleotide sequence ID" value="NZ_ASGY01000013.1"/>
</dbReference>
<gene>
    <name evidence="2" type="ORF">K814_0101085</name>
</gene>
<accession>A0A0A1Z8X7</accession>
<name>A0A0A1Z8X7_PSEFL</name>
<evidence type="ECO:0000313" key="3">
    <source>
        <dbReference type="Proteomes" id="UP000030060"/>
    </source>
</evidence>
<comment type="caution">
    <text evidence="2">The sequence shown here is derived from an EMBL/GenBank/DDBJ whole genome shotgun (WGS) entry which is preliminary data.</text>
</comment>
<dbReference type="AlphaFoldDB" id="A0A0A1Z8X7"/>